<evidence type="ECO:0000313" key="18">
    <source>
        <dbReference type="Proteomes" id="UP000186756"/>
    </source>
</evidence>
<proteinExistence type="inferred from homology"/>
<dbReference type="NCBIfam" id="TIGR00932">
    <property type="entry name" value="2a37"/>
    <property type="match status" value="1"/>
</dbReference>
<dbReference type="PROSITE" id="PS51201">
    <property type="entry name" value="RCK_N"/>
    <property type="match status" value="1"/>
</dbReference>
<dbReference type="FunFam" id="3.40.50.720:FF:000036">
    <property type="entry name" value="Glutathione-regulated potassium-efflux system protein KefB"/>
    <property type="match status" value="1"/>
</dbReference>
<accession>A0A1H0V457</accession>
<evidence type="ECO:0000259" key="14">
    <source>
        <dbReference type="PROSITE" id="PS51201"/>
    </source>
</evidence>
<keyword evidence="18" id="KW-1185">Reference proteome</keyword>
<gene>
    <name evidence="16" type="ORF">BVK86_01985</name>
    <name evidence="15" type="ORF">F7R15_01995</name>
    <name evidence="17" type="ORF">SAMN04490202_5844</name>
</gene>
<evidence type="ECO:0000256" key="11">
    <source>
        <dbReference type="ARBA" id="ARBA00023065"/>
    </source>
</evidence>
<feature type="transmembrane region" description="Helical" evidence="13">
    <location>
        <begin position="57"/>
        <end position="76"/>
    </location>
</feature>
<evidence type="ECO:0000313" key="19">
    <source>
        <dbReference type="Proteomes" id="UP000198549"/>
    </source>
</evidence>
<dbReference type="GO" id="GO:1902600">
    <property type="term" value="P:proton transmembrane transport"/>
    <property type="evidence" value="ECO:0007669"/>
    <property type="project" value="InterPro"/>
</dbReference>
<keyword evidence="5" id="KW-1003">Cell membrane</keyword>
<organism evidence="17 19">
    <name type="scientific">Pseudomonas reinekei</name>
    <dbReference type="NCBI Taxonomy" id="395598"/>
    <lineage>
        <taxon>Bacteria</taxon>
        <taxon>Pseudomonadati</taxon>
        <taxon>Pseudomonadota</taxon>
        <taxon>Gammaproteobacteria</taxon>
        <taxon>Pseudomonadales</taxon>
        <taxon>Pseudomonadaceae</taxon>
        <taxon>Pseudomonas</taxon>
    </lineage>
</organism>
<dbReference type="EMBL" id="VZPS01000001">
    <property type="protein sequence ID" value="KAB0488658.1"/>
    <property type="molecule type" value="Genomic_DNA"/>
</dbReference>
<reference evidence="16" key="2">
    <citation type="submission" date="2017-01" db="EMBL/GenBank/DDBJ databases">
        <authorList>
            <person name="Mah S.A."/>
            <person name="Swanson W.J."/>
            <person name="Moy G.W."/>
            <person name="Vacquier V.D."/>
        </authorList>
    </citation>
    <scope>NUCLEOTIDE SEQUENCE [LARGE SCALE GENOMIC DNA]</scope>
    <source>
        <strain evidence="16">MT1</strain>
    </source>
</reference>
<feature type="transmembrane region" description="Helical" evidence="13">
    <location>
        <begin position="329"/>
        <end position="349"/>
    </location>
</feature>
<dbReference type="EMBL" id="MSTQ01000001">
    <property type="protein sequence ID" value="OLU06153.1"/>
    <property type="molecule type" value="Genomic_DNA"/>
</dbReference>
<keyword evidence="7" id="KW-0633">Potassium transport</keyword>
<evidence type="ECO:0000256" key="5">
    <source>
        <dbReference type="ARBA" id="ARBA00022475"/>
    </source>
</evidence>
<keyword evidence="11" id="KW-0406">Ion transport</keyword>
<dbReference type="GO" id="GO:0006813">
    <property type="term" value="P:potassium ion transport"/>
    <property type="evidence" value="ECO:0007669"/>
    <property type="project" value="UniProtKB-KW"/>
</dbReference>
<dbReference type="GO" id="GO:0005886">
    <property type="term" value="C:plasma membrane"/>
    <property type="evidence" value="ECO:0007669"/>
    <property type="project" value="UniProtKB-SubCell"/>
</dbReference>
<dbReference type="InterPro" id="IPR038770">
    <property type="entry name" value="Na+/solute_symporter_sf"/>
</dbReference>
<dbReference type="Proteomes" id="UP000198549">
    <property type="component" value="Chromosome I"/>
</dbReference>
<dbReference type="PANTHER" id="PTHR46157">
    <property type="entry name" value="K(+) EFFLUX ANTIPORTER 3, CHLOROPLASTIC"/>
    <property type="match status" value="1"/>
</dbReference>
<feature type="transmembrane region" description="Helical" evidence="13">
    <location>
        <begin position="361"/>
        <end position="382"/>
    </location>
</feature>
<dbReference type="InterPro" id="IPR036291">
    <property type="entry name" value="NAD(P)-bd_dom_sf"/>
</dbReference>
<dbReference type="Gene3D" id="3.40.50.720">
    <property type="entry name" value="NAD(P)-binding Rossmann-like Domain"/>
    <property type="match status" value="1"/>
</dbReference>
<dbReference type="EMBL" id="LT629709">
    <property type="protein sequence ID" value="SDP73095.1"/>
    <property type="molecule type" value="Genomic_DNA"/>
</dbReference>
<dbReference type="Pfam" id="PF00999">
    <property type="entry name" value="Na_H_Exchanger"/>
    <property type="match status" value="1"/>
</dbReference>
<dbReference type="SUPFAM" id="SSF51735">
    <property type="entry name" value="NAD(P)-binding Rossmann-fold domains"/>
    <property type="match status" value="1"/>
</dbReference>
<evidence type="ECO:0000256" key="9">
    <source>
        <dbReference type="ARBA" id="ARBA00022958"/>
    </source>
</evidence>
<feature type="transmembrane region" description="Helical" evidence="13">
    <location>
        <begin position="118"/>
        <end position="138"/>
    </location>
</feature>
<evidence type="ECO:0000256" key="4">
    <source>
        <dbReference type="ARBA" id="ARBA00022449"/>
    </source>
</evidence>
<name>A0A1H0V457_PSERE</name>
<feature type="transmembrane region" description="Helical" evidence="13">
    <location>
        <begin position="150"/>
        <end position="173"/>
    </location>
</feature>
<keyword evidence="8 13" id="KW-0812">Transmembrane</keyword>
<keyword evidence="6" id="KW-0997">Cell inner membrane</keyword>
<protein>
    <submittedName>
        <fullName evidence="15">Glutathione-regulated potassium-efflux system protein KefB</fullName>
    </submittedName>
    <submittedName>
        <fullName evidence="17">Kef-type potassium/proton antiporter, CPA2 family</fullName>
    </submittedName>
</protein>
<dbReference type="PANTHER" id="PTHR46157:SF4">
    <property type="entry name" value="K(+) EFFLUX ANTIPORTER 3, CHLOROPLASTIC"/>
    <property type="match status" value="1"/>
</dbReference>
<reference evidence="17 19" key="1">
    <citation type="submission" date="2016-10" db="EMBL/GenBank/DDBJ databases">
        <authorList>
            <person name="de Groot N.N."/>
        </authorList>
    </citation>
    <scope>NUCLEOTIDE SEQUENCE [LARGE SCALE GENOMIC DNA]</scope>
    <source>
        <strain evidence="17 19">BS3776</strain>
    </source>
</reference>
<evidence type="ECO:0000313" key="16">
    <source>
        <dbReference type="EMBL" id="OLU06153.1"/>
    </source>
</evidence>
<feature type="transmembrane region" description="Helical" evidence="13">
    <location>
        <begin position="6"/>
        <end position="25"/>
    </location>
</feature>
<evidence type="ECO:0000313" key="17">
    <source>
        <dbReference type="EMBL" id="SDP73095.1"/>
    </source>
</evidence>
<dbReference type="RefSeq" id="WP_075944811.1">
    <property type="nucleotide sequence ID" value="NZ_LT629709.1"/>
</dbReference>
<evidence type="ECO:0000256" key="3">
    <source>
        <dbReference type="ARBA" id="ARBA00022448"/>
    </source>
</evidence>
<dbReference type="InterPro" id="IPR006153">
    <property type="entry name" value="Cation/H_exchanger_TM"/>
</dbReference>
<keyword evidence="10 13" id="KW-1133">Transmembrane helix</keyword>
<dbReference type="GO" id="GO:0008324">
    <property type="term" value="F:monoatomic cation transmembrane transporter activity"/>
    <property type="evidence" value="ECO:0007669"/>
    <property type="project" value="InterPro"/>
</dbReference>
<evidence type="ECO:0000313" key="15">
    <source>
        <dbReference type="EMBL" id="KAB0488658.1"/>
    </source>
</evidence>
<feature type="transmembrane region" description="Helical" evidence="13">
    <location>
        <begin position="242"/>
        <end position="260"/>
    </location>
</feature>
<dbReference type="GO" id="GO:0015297">
    <property type="term" value="F:antiporter activity"/>
    <property type="evidence" value="ECO:0007669"/>
    <property type="project" value="UniProtKB-KW"/>
</dbReference>
<evidence type="ECO:0000256" key="7">
    <source>
        <dbReference type="ARBA" id="ARBA00022538"/>
    </source>
</evidence>
<dbReference type="InterPro" id="IPR004771">
    <property type="entry name" value="K/H_exchanger"/>
</dbReference>
<evidence type="ECO:0000256" key="2">
    <source>
        <dbReference type="ARBA" id="ARBA00005551"/>
    </source>
</evidence>
<feature type="transmembrane region" description="Helical" evidence="13">
    <location>
        <begin position="297"/>
        <end position="317"/>
    </location>
</feature>
<dbReference type="Pfam" id="PF02254">
    <property type="entry name" value="TrkA_N"/>
    <property type="match status" value="1"/>
</dbReference>
<dbReference type="Gene3D" id="1.20.1530.20">
    <property type="match status" value="1"/>
</dbReference>
<dbReference type="InterPro" id="IPR003148">
    <property type="entry name" value="RCK_N"/>
</dbReference>
<feature type="transmembrane region" description="Helical" evidence="13">
    <location>
        <begin position="32"/>
        <end position="51"/>
    </location>
</feature>
<dbReference type="Proteomes" id="UP000186756">
    <property type="component" value="Unassembled WGS sequence"/>
</dbReference>
<comment type="subcellular location">
    <subcellularLocation>
        <location evidence="1">Cell inner membrane</location>
        <topology evidence="1">Multi-pass membrane protein</topology>
    </subcellularLocation>
</comment>
<evidence type="ECO:0000256" key="13">
    <source>
        <dbReference type="SAM" id="Phobius"/>
    </source>
</evidence>
<comment type="similarity">
    <text evidence="2">Belongs to the monovalent cation:proton antiporter 2 (CPA2) transporter (TC 2.A.37) family.</text>
</comment>
<dbReference type="AlphaFoldDB" id="A0A1H0V457"/>
<feature type="transmembrane region" description="Helical" evidence="13">
    <location>
        <begin position="272"/>
        <end position="291"/>
    </location>
</feature>
<evidence type="ECO:0000256" key="12">
    <source>
        <dbReference type="ARBA" id="ARBA00023136"/>
    </source>
</evidence>
<feature type="transmembrane region" description="Helical" evidence="13">
    <location>
        <begin position="88"/>
        <end position="112"/>
    </location>
</feature>
<feature type="transmembrane region" description="Helical" evidence="13">
    <location>
        <begin position="188"/>
        <end position="206"/>
    </location>
</feature>
<dbReference type="FunFam" id="1.20.1530.20:FF:000001">
    <property type="entry name" value="Glutathione-regulated potassium-efflux system protein KefB"/>
    <property type="match status" value="1"/>
</dbReference>
<reference evidence="18" key="3">
    <citation type="submission" date="2017-01" db="EMBL/GenBank/DDBJ databases">
        <authorList>
            <person name="Poblete-Castro I."/>
        </authorList>
    </citation>
    <scope>NUCLEOTIDE SEQUENCE [LARGE SCALE GENOMIC DNA]</scope>
    <source>
        <strain evidence="18">DSM 18361 / CCUG 53116 / MT1</strain>
    </source>
</reference>
<evidence type="ECO:0000256" key="10">
    <source>
        <dbReference type="ARBA" id="ARBA00022989"/>
    </source>
</evidence>
<dbReference type="Proteomes" id="UP000460142">
    <property type="component" value="Unassembled WGS sequence"/>
</dbReference>
<evidence type="ECO:0000256" key="6">
    <source>
        <dbReference type="ARBA" id="ARBA00022519"/>
    </source>
</evidence>
<dbReference type="OrthoDB" id="9781411at2"/>
<evidence type="ECO:0000256" key="1">
    <source>
        <dbReference type="ARBA" id="ARBA00004429"/>
    </source>
</evidence>
<keyword evidence="3" id="KW-0813">Transport</keyword>
<feature type="domain" description="RCK N-terminal" evidence="14">
    <location>
        <begin position="406"/>
        <end position="526"/>
    </location>
</feature>
<reference evidence="15 20" key="4">
    <citation type="submission" date="2019-09" db="EMBL/GenBank/DDBJ databases">
        <title>Draft genome sequences of 48 bacterial type strains from the CCUG.</title>
        <authorList>
            <person name="Tunovic T."/>
            <person name="Pineiro-Iglesias B."/>
            <person name="Unosson C."/>
            <person name="Inganas E."/>
            <person name="Ohlen M."/>
            <person name="Cardew S."/>
            <person name="Jensie-Markopoulos S."/>
            <person name="Salva-Serra F."/>
            <person name="Jaen-Luchoro D."/>
            <person name="Karlsson R."/>
            <person name="Svensson-Stadler L."/>
            <person name="Chun J."/>
            <person name="Moore E."/>
        </authorList>
    </citation>
    <scope>NUCLEOTIDE SEQUENCE [LARGE SCALE GENOMIC DNA]</scope>
    <source>
        <strain evidence="15 20">CCUG 53116</strain>
    </source>
</reference>
<evidence type="ECO:0000256" key="8">
    <source>
        <dbReference type="ARBA" id="ARBA00022692"/>
    </source>
</evidence>
<keyword evidence="4" id="KW-0050">Antiport</keyword>
<evidence type="ECO:0000313" key="20">
    <source>
        <dbReference type="Proteomes" id="UP000460142"/>
    </source>
</evidence>
<sequence length="602" mass="64885">MPHEGSLLQAAVVFLLAAVLTVPLAKRLQLGAVLGYLFAGVIIGPSVLGFVTNPESVAHISELGVVLLLFIIGLELSPRRLWVMRKSVFGVGLAQVLLTGILLGVLALFVFGQPLNSAIVLGLGLALSSTAFGLQSLAERKELTSPHGRLAFAILLFQDIAAIPLIAMVPLLAGSDQNATAVDDVNQGLRVLVSIAIVVIGGRYLLRPVFRVVAKSGLPEVSTATALLVVMGTAWLMDLAGISMALGAFLAGLLLADSEYRHELESQIEPFKGLLLGLFFMSVGMGANLGLLLREPIVVLGLTLLLIAVKLPLLYLVGQLAGGLNKVSAIRLGIVLAAGGEFAFVVFKIGRDNGLFDLRLYDLLVLAITLSMALTPLLLLVCARLARPKVQPVEVPEKFREIDADKPRVVIAGMGRMGQIVARILRAQNIKFVALDTSVETIELSRSFGGVPVFYGDPMRPEILSAAKVGEAEFFVIATDDPDANIKTAELVHKLYPHIKIIARARNRQHVHRLVDVGAHAVRETFYSSLEMSRQTLIGLGLTQAQADARIKRFKDHDEQVLEAQHAIYDDAVKVKQTAQEARAELARLFESDQLEEQASKH</sequence>
<keyword evidence="12 13" id="KW-0472">Membrane</keyword>
<keyword evidence="9" id="KW-0630">Potassium</keyword>